<dbReference type="NCBIfam" id="TIGR03930">
    <property type="entry name" value="WXG100_ESAT6"/>
    <property type="match status" value="1"/>
</dbReference>
<dbReference type="RefSeq" id="WP_379526217.1">
    <property type="nucleotide sequence ID" value="NZ_JBHSBI010000001.1"/>
</dbReference>
<proteinExistence type="predicted"/>
<dbReference type="Pfam" id="PF06013">
    <property type="entry name" value="WXG100"/>
    <property type="match status" value="1"/>
</dbReference>
<accession>A0ABV8G0J9</accession>
<comment type="caution">
    <text evidence="1">The sequence shown here is derived from an EMBL/GenBank/DDBJ whole genome shotgun (WGS) entry which is preliminary data.</text>
</comment>
<dbReference type="InterPro" id="IPR010310">
    <property type="entry name" value="T7SS_ESAT-6-like"/>
</dbReference>
<reference evidence="2" key="1">
    <citation type="journal article" date="2019" name="Int. J. Syst. Evol. Microbiol.">
        <title>The Global Catalogue of Microorganisms (GCM) 10K type strain sequencing project: providing services to taxonomists for standard genome sequencing and annotation.</title>
        <authorList>
            <consortium name="The Broad Institute Genomics Platform"/>
            <consortium name="The Broad Institute Genome Sequencing Center for Infectious Disease"/>
            <person name="Wu L."/>
            <person name="Ma J."/>
        </authorList>
    </citation>
    <scope>NUCLEOTIDE SEQUENCE [LARGE SCALE GENOMIC DNA]</scope>
    <source>
        <strain evidence="2">TBRC 1276</strain>
    </source>
</reference>
<evidence type="ECO:0000313" key="1">
    <source>
        <dbReference type="EMBL" id="MFC4006056.1"/>
    </source>
</evidence>
<organism evidence="1 2">
    <name type="scientific">Nonomuraea purpurea</name>
    <dbReference type="NCBI Taxonomy" id="1849276"/>
    <lineage>
        <taxon>Bacteria</taxon>
        <taxon>Bacillati</taxon>
        <taxon>Actinomycetota</taxon>
        <taxon>Actinomycetes</taxon>
        <taxon>Streptosporangiales</taxon>
        <taxon>Streptosporangiaceae</taxon>
        <taxon>Nonomuraea</taxon>
    </lineage>
</organism>
<gene>
    <name evidence="1" type="ORF">ACFOY2_02400</name>
</gene>
<keyword evidence="2" id="KW-1185">Reference proteome</keyword>
<dbReference type="SUPFAM" id="SSF140453">
    <property type="entry name" value="EsxAB dimer-like"/>
    <property type="match status" value="1"/>
</dbReference>
<dbReference type="Proteomes" id="UP001595851">
    <property type="component" value="Unassembled WGS sequence"/>
</dbReference>
<name>A0ABV8G0J9_9ACTN</name>
<sequence length="113" mass="12753">MTEQPTRYVEGSIQTAADRAQLAHGNIQQIYTRLESIPNTLGEHWKGASADTFKAVWNEWIPQFQIVLRELDEIAKELHGTEIQYTEATTTANDLVGRLRSQLDATLPPPPRP</sequence>
<protein>
    <submittedName>
        <fullName evidence="1">WXG100 family type VII secretion target</fullName>
    </submittedName>
</protein>
<evidence type="ECO:0000313" key="2">
    <source>
        <dbReference type="Proteomes" id="UP001595851"/>
    </source>
</evidence>
<dbReference type="Gene3D" id="1.10.287.1060">
    <property type="entry name" value="ESAT-6-like"/>
    <property type="match status" value="1"/>
</dbReference>
<dbReference type="InterPro" id="IPR036689">
    <property type="entry name" value="ESAT-6-like_sf"/>
</dbReference>
<dbReference type="EMBL" id="JBHSBI010000001">
    <property type="protein sequence ID" value="MFC4006056.1"/>
    <property type="molecule type" value="Genomic_DNA"/>
</dbReference>